<protein>
    <submittedName>
        <fullName evidence="1">Uncharacterized protein</fullName>
    </submittedName>
</protein>
<accession>A0ABX7SV31</accession>
<gene>
    <name evidence="1" type="ORF">JL193_11195</name>
</gene>
<reference evidence="1 2" key="1">
    <citation type="submission" date="2021-03" db="EMBL/GenBank/DDBJ databases">
        <title>Complete genome of Polaribacter_sp.G4M1.</title>
        <authorList>
            <person name="Jeong S.W."/>
            <person name="Bae J.W."/>
        </authorList>
    </citation>
    <scope>NUCLEOTIDE SEQUENCE [LARGE SCALE GENOMIC DNA]</scope>
    <source>
        <strain evidence="1 2">G4M1</strain>
    </source>
</reference>
<keyword evidence="2" id="KW-1185">Reference proteome</keyword>
<proteinExistence type="predicted"/>
<dbReference type="Proteomes" id="UP000663935">
    <property type="component" value="Chromosome"/>
</dbReference>
<organism evidence="1 2">
    <name type="scientific">Polaribacter batillariae</name>
    <dbReference type="NCBI Taxonomy" id="2808900"/>
    <lineage>
        <taxon>Bacteria</taxon>
        <taxon>Pseudomonadati</taxon>
        <taxon>Bacteroidota</taxon>
        <taxon>Flavobacteriia</taxon>
        <taxon>Flavobacteriales</taxon>
        <taxon>Flavobacteriaceae</taxon>
    </lineage>
</organism>
<sequence length="72" mass="8225">MVLDSLLTLSKKAKDTLLVKVLNEISWEYKNSDLDTSYYFAKTALKKALFINNKKSIAQSYNSLGRYLSSKI</sequence>
<name>A0ABX7SV31_9FLAO</name>
<evidence type="ECO:0000313" key="1">
    <source>
        <dbReference type="EMBL" id="QTD36703.1"/>
    </source>
</evidence>
<evidence type="ECO:0000313" key="2">
    <source>
        <dbReference type="Proteomes" id="UP000663935"/>
    </source>
</evidence>
<dbReference type="EMBL" id="CP071795">
    <property type="protein sequence ID" value="QTD36703.1"/>
    <property type="molecule type" value="Genomic_DNA"/>
</dbReference>
<dbReference type="RefSeq" id="WP_207970886.1">
    <property type="nucleotide sequence ID" value="NZ_CP071795.1"/>
</dbReference>